<dbReference type="InterPro" id="IPR020818">
    <property type="entry name" value="Chaperonin_GroES"/>
</dbReference>
<dbReference type="InterPro" id="IPR032675">
    <property type="entry name" value="LRR_dom_sf"/>
</dbReference>
<dbReference type="AlphaFoldDB" id="A0A3M7KYL2"/>
<dbReference type="InterPro" id="IPR011032">
    <property type="entry name" value="GroES-like_sf"/>
</dbReference>
<dbReference type="EMBL" id="QOKY01000179">
    <property type="protein sequence ID" value="RMZ54372.1"/>
    <property type="molecule type" value="Genomic_DNA"/>
</dbReference>
<dbReference type="InterPro" id="IPR037124">
    <property type="entry name" value="Chaperonin_GroES_sf"/>
</dbReference>
<feature type="compositionally biased region" description="Low complexity" evidence="7">
    <location>
        <begin position="582"/>
        <end position="601"/>
    </location>
</feature>
<dbReference type="GO" id="GO:0044183">
    <property type="term" value="F:protein folding chaperone"/>
    <property type="evidence" value="ECO:0007669"/>
    <property type="project" value="InterPro"/>
</dbReference>
<dbReference type="Pfam" id="PF00166">
    <property type="entry name" value="Cpn10"/>
    <property type="match status" value="2"/>
</dbReference>
<keyword evidence="3" id="KW-0143">Chaperone</keyword>
<dbReference type="InterPro" id="IPR018369">
    <property type="entry name" value="Chaprnonin_Cpn10_CS"/>
</dbReference>
<feature type="region of interest" description="Disordered" evidence="7">
    <location>
        <begin position="546"/>
        <end position="625"/>
    </location>
</feature>
<comment type="subcellular location">
    <subcellularLocation>
        <location evidence="1">Cytoplasm</location>
        <location evidence="1">Cytoskeleton</location>
        <location evidence="1">Cilium axoneme</location>
    </subcellularLocation>
</comment>
<evidence type="ECO:0000256" key="3">
    <source>
        <dbReference type="ARBA" id="ARBA00023186"/>
    </source>
</evidence>
<evidence type="ECO:0000256" key="4">
    <source>
        <dbReference type="ARBA" id="ARBA00031971"/>
    </source>
</evidence>
<dbReference type="GO" id="GO:0005524">
    <property type="term" value="F:ATP binding"/>
    <property type="evidence" value="ECO:0007669"/>
    <property type="project" value="InterPro"/>
</dbReference>
<dbReference type="GO" id="GO:0046872">
    <property type="term" value="F:metal ion binding"/>
    <property type="evidence" value="ECO:0007669"/>
    <property type="project" value="TreeGrafter"/>
</dbReference>
<dbReference type="Proteomes" id="UP000279271">
    <property type="component" value="Unassembled WGS sequence"/>
</dbReference>
<name>A0A3M7KYL2_AUXPR</name>
<proteinExistence type="inferred from homology"/>
<dbReference type="PROSITE" id="PS00681">
    <property type="entry name" value="CHAPERONINS_CPN10"/>
    <property type="match status" value="1"/>
</dbReference>
<dbReference type="CDD" id="cd00320">
    <property type="entry name" value="cpn10"/>
    <property type="match status" value="2"/>
</dbReference>
<dbReference type="Gene3D" id="3.80.10.10">
    <property type="entry name" value="Ribonuclease Inhibitor"/>
    <property type="match status" value="1"/>
</dbReference>
<dbReference type="FunFam" id="2.30.33.40:FF:000001">
    <property type="entry name" value="10 kDa chaperonin"/>
    <property type="match status" value="1"/>
</dbReference>
<evidence type="ECO:0000256" key="1">
    <source>
        <dbReference type="ARBA" id="ARBA00004430"/>
    </source>
</evidence>
<comment type="caution">
    <text evidence="8">The sequence shown here is derived from an EMBL/GenBank/DDBJ whole genome shotgun (WGS) entry which is preliminary data.</text>
</comment>
<accession>A0A3M7KYL2</accession>
<dbReference type="PANTHER" id="PTHR10772">
    <property type="entry name" value="10 KDA HEAT SHOCK PROTEIN"/>
    <property type="match status" value="1"/>
</dbReference>
<dbReference type="GO" id="GO:0005930">
    <property type="term" value="C:axoneme"/>
    <property type="evidence" value="ECO:0007669"/>
    <property type="project" value="UniProtKB-SubCell"/>
</dbReference>
<dbReference type="SUPFAM" id="SSF50129">
    <property type="entry name" value="GroES-like"/>
    <property type="match status" value="2"/>
</dbReference>
<dbReference type="SUPFAM" id="SSF52047">
    <property type="entry name" value="RNI-like"/>
    <property type="match status" value="1"/>
</dbReference>
<dbReference type="GO" id="GO:0005739">
    <property type="term" value="C:mitochondrion"/>
    <property type="evidence" value="ECO:0007669"/>
    <property type="project" value="TreeGrafter"/>
</dbReference>
<organism evidence="8 9">
    <name type="scientific">Auxenochlorella protothecoides</name>
    <name type="common">Green microalga</name>
    <name type="synonym">Chlorella protothecoides</name>
    <dbReference type="NCBI Taxonomy" id="3075"/>
    <lineage>
        <taxon>Eukaryota</taxon>
        <taxon>Viridiplantae</taxon>
        <taxon>Chlorophyta</taxon>
        <taxon>core chlorophytes</taxon>
        <taxon>Trebouxiophyceae</taxon>
        <taxon>Chlorellales</taxon>
        <taxon>Chlorellaceae</taxon>
        <taxon>Auxenochlorella</taxon>
    </lineage>
</organism>
<dbReference type="GO" id="GO:0051087">
    <property type="term" value="F:protein-folding chaperone binding"/>
    <property type="evidence" value="ECO:0007669"/>
    <property type="project" value="TreeGrafter"/>
</dbReference>
<dbReference type="GO" id="GO:0051082">
    <property type="term" value="F:unfolded protein binding"/>
    <property type="evidence" value="ECO:0007669"/>
    <property type="project" value="TreeGrafter"/>
</dbReference>
<comment type="similarity">
    <text evidence="2">Belongs to the GroES chaperonin family.</text>
</comment>
<protein>
    <recommendedName>
        <fullName evidence="5">20 kDa chaperonin, chloroplastic</fullName>
    </recommendedName>
    <alternativeName>
        <fullName evidence="4">Chaperonin 10</fullName>
    </alternativeName>
    <alternativeName>
        <fullName evidence="6">Protein Cpn21</fullName>
    </alternativeName>
</protein>
<dbReference type="PANTHER" id="PTHR10772:SF63">
    <property type="entry name" value="20 KDA CHAPERONIN, CHLOROPLASTIC"/>
    <property type="match status" value="1"/>
</dbReference>
<dbReference type="Gene3D" id="2.30.33.40">
    <property type="entry name" value="GroES chaperonin"/>
    <property type="match status" value="2"/>
</dbReference>
<dbReference type="SMART" id="SM00883">
    <property type="entry name" value="Cpn10"/>
    <property type="match status" value="2"/>
</dbReference>
<evidence type="ECO:0000313" key="9">
    <source>
        <dbReference type="Proteomes" id="UP000279271"/>
    </source>
</evidence>
<evidence type="ECO:0000313" key="8">
    <source>
        <dbReference type="EMBL" id="RMZ54372.1"/>
    </source>
</evidence>
<dbReference type="HAMAP" id="MF_00580">
    <property type="entry name" value="CH10"/>
    <property type="match status" value="1"/>
</dbReference>
<sequence>MYPFLSLVQVIPKGQLVLSKVAETEAKTLGGILLPSSAQRAPTSGDVVAVGDGRLPDRTHEFTLSPGDTILYSKFGIGVTELEVAGEAHILIREEDVLGTLPSSGATAADVPRLQPLHDRVLVKVQESAGVSIGGVLLPDSARSKPLSGEVVAVGPGKFDKDGARIPPRLQKGDKVVYFKYAGDSMETPEGVKYVVLHEQDVLCKVVSPADGSPTPSQAQDPTSLHLASVDNHILVRILHSIEHWWDRIRAAQVLLCITTSKLNEQGMARRTHQLTWFAARHDWFRSLALTLFLDSDEGEAELVTYFYSLLGILGPHLEHLALGVNNDHEVASSGSEGGDYSAPEPYLLGEGGAWIALLPRLQSLTLLTANYPDPQHMPSGLQQLELPASAEGSLDPRLGALGGLQDLTVHRLCLDDNTLAALAQLPGLRSLTLPGVELEGLGASVPGCLALPDLECLDVYPWHARHRLPDASLAFLRRLPSLRSLTLRGCGLEQVPGAVRDLPLRRLLCGGNRMHAADFIPAGRYLATLHMLGFSSQGRYQRARAAPAAAVDSDSDDPPGSDESGSDVNMVDEGTSEDEAGPSPAASTGSGTAQSAPAAGRRVDSDALGSGAAKRRAVEPAGAMATSWRRAGAAPPAPAFSELCEKLEGATTLEVLRINRNPGLILEEAGVARFLENKPRFWKFELSKCMWESAAVAQQIRAAHPHIKFLEVD</sequence>
<gene>
    <name evidence="8" type="ORF">APUTEX25_001948</name>
</gene>
<evidence type="ECO:0000256" key="5">
    <source>
        <dbReference type="ARBA" id="ARBA00073031"/>
    </source>
</evidence>
<evidence type="ECO:0000256" key="2">
    <source>
        <dbReference type="ARBA" id="ARBA00006975"/>
    </source>
</evidence>
<dbReference type="PRINTS" id="PR00297">
    <property type="entry name" value="CHAPERONIN10"/>
</dbReference>
<evidence type="ECO:0000256" key="6">
    <source>
        <dbReference type="ARBA" id="ARBA00079398"/>
    </source>
</evidence>
<reference evidence="9" key="1">
    <citation type="journal article" date="2018" name="Algal Res.">
        <title>Characterization of plant carbon substrate utilization by Auxenochlorella protothecoides.</title>
        <authorList>
            <person name="Vogler B.W."/>
            <person name="Starkenburg S.R."/>
            <person name="Sudasinghe N."/>
            <person name="Schambach J.Y."/>
            <person name="Rollin J.A."/>
            <person name="Pattathil S."/>
            <person name="Barry A.N."/>
        </authorList>
    </citation>
    <scope>NUCLEOTIDE SEQUENCE [LARGE SCALE GENOMIC DNA]</scope>
    <source>
        <strain evidence="9">UTEX 25</strain>
    </source>
</reference>
<evidence type="ECO:0000256" key="7">
    <source>
        <dbReference type="SAM" id="MobiDB-lite"/>
    </source>
</evidence>